<dbReference type="eggNOG" id="KOG3036">
    <property type="taxonomic scope" value="Eukaryota"/>
</dbReference>
<evidence type="ECO:0000256" key="1">
    <source>
        <dbReference type="SAM" id="MobiDB-lite"/>
    </source>
</evidence>
<evidence type="ECO:0000313" key="3">
    <source>
        <dbReference type="Proteomes" id="UP000266841"/>
    </source>
</evidence>
<dbReference type="Gene3D" id="1.25.10.10">
    <property type="entry name" value="Leucine-rich Repeat Variant"/>
    <property type="match status" value="1"/>
</dbReference>
<name>K0SQQ8_THAOC</name>
<dbReference type="GO" id="GO:0030014">
    <property type="term" value="C:CCR4-NOT complex"/>
    <property type="evidence" value="ECO:0007669"/>
    <property type="project" value="InterPro"/>
</dbReference>
<gene>
    <name evidence="2" type="ORF">THAOC_10185</name>
</gene>
<dbReference type="EMBL" id="AGNL01011082">
    <property type="protein sequence ID" value="EJK68618.1"/>
    <property type="molecule type" value="Genomic_DNA"/>
</dbReference>
<dbReference type="OrthoDB" id="430522at2759"/>
<feature type="compositionally biased region" description="Basic and acidic residues" evidence="1">
    <location>
        <begin position="131"/>
        <end position="150"/>
    </location>
</feature>
<dbReference type="InterPro" id="IPR011989">
    <property type="entry name" value="ARM-like"/>
</dbReference>
<dbReference type="PANTHER" id="PTHR12262">
    <property type="entry name" value="CCR4-NOT TRANSCRIPTION COMPLEX SUBUNIT 9"/>
    <property type="match status" value="1"/>
</dbReference>
<sequence length="883" mass="98228">MSLLMSSGSRSNGLVVTVAYLERIPYNNEFPREELGANAVEHLRFEQARSEEVQNACTLTHPSFYVDGVIVDSLDAGRLGPTGWRHLDCENCESLDYSRTRYCPAKLAAAAAALRPASRPASAVHRSVQLETRDGCGDKSTARQPERPEPRATSTGSLVRGTACLFGSSLGEMRGRGGNVAAVAAVAAVSVLAPALGLGVESCTDDHSQWCVNDDHVSTKTMQTIDGLGEAADAEKSQRNSIIDFVDPKLLDESNLDMIRSSLRSGKLVVINDAFTIEFAEHVYSIISREDQLNYTREQYYVANNHMASTNLNKTDGGEEDLARDIIKANLATGAGSGLNRVGRNYPGHNLIEGKIPNHVPEIDDLYDMFLSKRTKEFLTSISTRSCMGESAQVYIIPLESVEGVGAAAVNRYVLTAKYAAPRTIDKPLDDKEDYIKLSAMMAEELVNGMWPDFAEDRELQQSLRENYLFPTDGSVLISEYGEDDDSEDDEGVASDDMDELRLQITEDTSLLDVLDPKILEDEDLLDEIRWNMWNGNLVKLQDAFKPEFANLIKAALDRDDLDWDKIGTRASTRAGVTGYVSQKNLLQRPPSDLGDALEVFKHPKSKRFMETISGRDCSDTEAFAPIWVKPGEYSSPHSDYVRRRSVAVVWHLTEQPWDPSFGGAFTWLRDKSSRDSYHHADFNTLVGANFHGLFLACLTLIFQYLFNPNPSTIHHVTPGKRLGVLGWYLTDSKQLTDDEIDDLIADDDNLKRLSHAQAKWLVNDMETDGISDPDRVQKLAELRSTAINELLEPVNDSIFRLHVIPSSKIDVVKDLKEFVSAKFRGRKSNMVGSLESLVSSPSVRLLKHIVRCYLRLSDNQRARDALKQALPGSLRDDTLRPR</sequence>
<dbReference type="Proteomes" id="UP000266841">
    <property type="component" value="Unassembled WGS sequence"/>
</dbReference>
<reference evidence="2 3" key="1">
    <citation type="journal article" date="2012" name="Genome Biol.">
        <title>Genome and low-iron response of an oceanic diatom adapted to chronic iron limitation.</title>
        <authorList>
            <person name="Lommer M."/>
            <person name="Specht M."/>
            <person name="Roy A.S."/>
            <person name="Kraemer L."/>
            <person name="Andreson R."/>
            <person name="Gutowska M.A."/>
            <person name="Wolf J."/>
            <person name="Bergner S.V."/>
            <person name="Schilhabel M.B."/>
            <person name="Klostermeier U.C."/>
            <person name="Beiko R.G."/>
            <person name="Rosenstiel P."/>
            <person name="Hippler M."/>
            <person name="Laroche J."/>
        </authorList>
    </citation>
    <scope>NUCLEOTIDE SEQUENCE [LARGE SCALE GENOMIC DNA]</scope>
    <source>
        <strain evidence="2 3">CCMP1005</strain>
    </source>
</reference>
<dbReference type="Gene3D" id="2.60.120.620">
    <property type="entry name" value="q2cbj1_9rhob like domain"/>
    <property type="match status" value="1"/>
</dbReference>
<dbReference type="AlphaFoldDB" id="K0SQQ8"/>
<accession>K0SQQ8</accession>
<keyword evidence="3" id="KW-1185">Reference proteome</keyword>
<organism evidence="2 3">
    <name type="scientific">Thalassiosira oceanica</name>
    <name type="common">Marine diatom</name>
    <dbReference type="NCBI Taxonomy" id="159749"/>
    <lineage>
        <taxon>Eukaryota</taxon>
        <taxon>Sar</taxon>
        <taxon>Stramenopiles</taxon>
        <taxon>Ochrophyta</taxon>
        <taxon>Bacillariophyta</taxon>
        <taxon>Coscinodiscophyceae</taxon>
        <taxon>Thalassiosirophycidae</taxon>
        <taxon>Thalassiosirales</taxon>
        <taxon>Thalassiosiraceae</taxon>
        <taxon>Thalassiosira</taxon>
    </lineage>
</organism>
<evidence type="ECO:0000313" key="2">
    <source>
        <dbReference type="EMBL" id="EJK68618.1"/>
    </source>
</evidence>
<dbReference type="GO" id="GO:0006402">
    <property type="term" value="P:mRNA catabolic process"/>
    <property type="evidence" value="ECO:0007669"/>
    <property type="project" value="InterPro"/>
</dbReference>
<comment type="caution">
    <text evidence="2">The sequence shown here is derived from an EMBL/GenBank/DDBJ whole genome shotgun (WGS) entry which is preliminary data.</text>
</comment>
<dbReference type="InterPro" id="IPR007216">
    <property type="entry name" value="CNOT9"/>
</dbReference>
<feature type="region of interest" description="Disordered" evidence="1">
    <location>
        <begin position="123"/>
        <end position="156"/>
    </location>
</feature>
<proteinExistence type="predicted"/>
<dbReference type="Pfam" id="PF04078">
    <property type="entry name" value="Rcd1"/>
    <property type="match status" value="1"/>
</dbReference>
<protein>
    <submittedName>
        <fullName evidence="2">Uncharacterized protein</fullName>
    </submittedName>
</protein>